<evidence type="ECO:0000256" key="4">
    <source>
        <dbReference type="PROSITE-ProRule" id="PRU00409"/>
    </source>
</evidence>
<dbReference type="EMBL" id="CP137640">
    <property type="protein sequence ID" value="WVX79303.1"/>
    <property type="molecule type" value="Genomic_DNA"/>
</dbReference>
<dbReference type="Gene3D" id="3.30.1490.20">
    <property type="entry name" value="ATP-grasp fold, A domain"/>
    <property type="match status" value="1"/>
</dbReference>
<keyword evidence="2 4" id="KW-0547">Nucleotide-binding</keyword>
<feature type="domain" description="ATP-grasp" evidence="5">
    <location>
        <begin position="493"/>
        <end position="529"/>
    </location>
</feature>
<keyword evidence="3 4" id="KW-0067">ATP-binding</keyword>
<name>A0ABZ2C7M1_9BACI</name>
<dbReference type="InterPro" id="IPR036291">
    <property type="entry name" value="NAD(P)-bd_dom_sf"/>
</dbReference>
<dbReference type="GO" id="GO:0016874">
    <property type="term" value="F:ligase activity"/>
    <property type="evidence" value="ECO:0007669"/>
    <property type="project" value="UniProtKB-KW"/>
</dbReference>
<gene>
    <name evidence="6" type="ORF">R4Z09_18575</name>
</gene>
<proteinExistence type="predicted"/>
<accession>A0ABZ2C7M1</accession>
<dbReference type="PANTHER" id="PTHR43334">
    <property type="entry name" value="ACETATE--COA LIGASE [ADP-FORMING]"/>
    <property type="match status" value="1"/>
</dbReference>
<reference evidence="6 7" key="1">
    <citation type="submission" date="2023-10" db="EMBL/GenBank/DDBJ databases">
        <title>Niallia locisalis sp.nov. isolated from a salt pond sample.</title>
        <authorList>
            <person name="Li X.-J."/>
            <person name="Dong L."/>
        </authorList>
    </citation>
    <scope>NUCLEOTIDE SEQUENCE [LARGE SCALE GENOMIC DNA]</scope>
    <source>
        <strain evidence="6 7">DSM 29761</strain>
    </source>
</reference>
<dbReference type="Proteomes" id="UP001357223">
    <property type="component" value="Chromosome"/>
</dbReference>
<dbReference type="InterPro" id="IPR016102">
    <property type="entry name" value="Succinyl-CoA_synth-like"/>
</dbReference>
<dbReference type="InterPro" id="IPR003781">
    <property type="entry name" value="CoA-bd"/>
</dbReference>
<organism evidence="6 7">
    <name type="scientific">Niallia oryzisoli</name>
    <dbReference type="NCBI Taxonomy" id="1737571"/>
    <lineage>
        <taxon>Bacteria</taxon>
        <taxon>Bacillati</taxon>
        <taxon>Bacillota</taxon>
        <taxon>Bacilli</taxon>
        <taxon>Bacillales</taxon>
        <taxon>Bacillaceae</taxon>
        <taxon>Niallia</taxon>
    </lineage>
</organism>
<keyword evidence="7" id="KW-1185">Reference proteome</keyword>
<dbReference type="Pfam" id="PF13549">
    <property type="entry name" value="ATP-grasp_5"/>
    <property type="match status" value="1"/>
</dbReference>
<dbReference type="Gene3D" id="3.40.50.720">
    <property type="entry name" value="NAD(P)-binding Rossmann-like Domain"/>
    <property type="match status" value="1"/>
</dbReference>
<dbReference type="SUPFAM" id="SSF52210">
    <property type="entry name" value="Succinyl-CoA synthetase domains"/>
    <property type="match status" value="2"/>
</dbReference>
<dbReference type="SUPFAM" id="SSF51735">
    <property type="entry name" value="NAD(P)-binding Rossmann-fold domains"/>
    <property type="match status" value="1"/>
</dbReference>
<dbReference type="PANTHER" id="PTHR43334:SF1">
    <property type="entry name" value="3-HYDROXYPROPIONATE--COA LIGASE [ADP-FORMING]"/>
    <property type="match status" value="1"/>
</dbReference>
<dbReference type="SMART" id="SM00881">
    <property type="entry name" value="CoA_binding"/>
    <property type="match status" value="1"/>
</dbReference>
<evidence type="ECO:0000313" key="7">
    <source>
        <dbReference type="Proteomes" id="UP001357223"/>
    </source>
</evidence>
<dbReference type="InterPro" id="IPR051538">
    <property type="entry name" value="Acyl-CoA_Synth/Transferase"/>
</dbReference>
<dbReference type="PROSITE" id="PS50975">
    <property type="entry name" value="ATP_GRASP"/>
    <property type="match status" value="1"/>
</dbReference>
<evidence type="ECO:0000256" key="2">
    <source>
        <dbReference type="ARBA" id="ARBA00022741"/>
    </source>
</evidence>
<dbReference type="InterPro" id="IPR013815">
    <property type="entry name" value="ATP_grasp_subdomain_1"/>
</dbReference>
<dbReference type="Gene3D" id="3.30.470.20">
    <property type="entry name" value="ATP-grasp fold, B domain"/>
    <property type="match status" value="1"/>
</dbReference>
<sequence length="710" mass="77789">MKLELDTLKPLLDPNSIAIIGASSDLTKIGGLPIKNLVDFNYQGSIFPVNPKYNEIAGLTCYTHINQIPAEVDLAIIILPNSMVLQAVRDCGAHGVKSVLIMSSGFSEIGDKGRRDQEELTKIAKNYQMRVLGPNTVGMFNLHKGAIANFALTPSLGEVPKGRIGMVSQSGAFCGYIYTLAAQKQIGLSYFIGTGNEADIDAADCIAYLAQNEHTDVIAVYLEGCKDGKKLIAALEMAKKNKKPVIILKTGKSEIGSKAALSHTASLVGEDASYDAIFNQAGAYRVESIQELLDISYACSFGRLPQGKNIAIFTVSGGAGIMMADYLAFQDVHLPIPDENVRKKLLQLVPFASVQNPIDFTGHLVNNPKIFGEFLREILDNGHYDMIVTFTGIQGYKKEAFEELLSAMKDIQKEYPHIPQLLTTLFTPETKKKIHETGIPVFDDPITMVKVANALCYLGNHFDQSIKGQLKWIKKNLNFTLFKSNILTEVHSKSLLKHYDIPVTIEMMAKTEGEAVKVANEIGYPVVLKGMSPQILHKTDANLVHLNVTNDVDVIQLFRYIRQTISQIQDAEFEGVLVQEMLDRPVAEMIIGSNNDPQFGPMVMVGLGGIFVEAFKHVSIRKAPVDKNEALTMIQELKGSSILNGLRGQPPADIEALTELITSVSHLVIDYADEIKEVDLNPVMVYPAGNGVKTADALITLNKQVLESVN</sequence>
<evidence type="ECO:0000256" key="3">
    <source>
        <dbReference type="ARBA" id="ARBA00022840"/>
    </source>
</evidence>
<evidence type="ECO:0000256" key="1">
    <source>
        <dbReference type="ARBA" id="ARBA00022598"/>
    </source>
</evidence>
<dbReference type="InterPro" id="IPR032875">
    <property type="entry name" value="Succ_CoA_lig_flav_dom"/>
</dbReference>
<evidence type="ECO:0000313" key="6">
    <source>
        <dbReference type="EMBL" id="WVX79303.1"/>
    </source>
</evidence>
<dbReference type="SUPFAM" id="SSF56059">
    <property type="entry name" value="Glutathione synthetase ATP-binding domain-like"/>
    <property type="match status" value="1"/>
</dbReference>
<dbReference type="Pfam" id="PF13380">
    <property type="entry name" value="CoA_binding_2"/>
    <property type="match status" value="1"/>
</dbReference>
<dbReference type="RefSeq" id="WP_338448237.1">
    <property type="nucleotide sequence ID" value="NZ_CP137640.1"/>
</dbReference>
<protein>
    <submittedName>
        <fullName evidence="6">Acetate--CoA ligase family protein</fullName>
    </submittedName>
</protein>
<dbReference type="Gene3D" id="3.40.50.261">
    <property type="entry name" value="Succinyl-CoA synthetase domains"/>
    <property type="match status" value="2"/>
</dbReference>
<keyword evidence="1 6" id="KW-0436">Ligase</keyword>
<dbReference type="InterPro" id="IPR011761">
    <property type="entry name" value="ATP-grasp"/>
</dbReference>
<dbReference type="Pfam" id="PF13607">
    <property type="entry name" value="Succ_CoA_lig"/>
    <property type="match status" value="1"/>
</dbReference>
<evidence type="ECO:0000259" key="5">
    <source>
        <dbReference type="PROSITE" id="PS50975"/>
    </source>
</evidence>